<proteinExistence type="predicted"/>
<sequence>MTHHIRQYRLHLDLNGTEAEGLALQNQLATFCYDRLLPALERVLDECVPPDVHLSLDQLIIEAGTLALDRLEGDGPAAVARAVESALREQLAQLKATPQPSEQGQLKPTTQTVDEAFFYFLNTGRLPWAFRLPEGHSLEQVVHQAWSEAAGPAAIPRRVEEPLRRALTSAVVRQRLIRQFSAAFRESLLAALWPQTARLLATITATLRGPGHAAAAPVPEIAIANFERQLWEQVLADVASGGATTASTLVGETWRRLPAAARQQTALASLLEWHWPGSTPAPASAQPASQVPEAAPGAQPGVHRAEPPQAVAAEPLPAHGAAAAESAAEAPEGYYLDNAGLVLLHPFLPRFFEGLGLAQDEQLVAPERALSLLHFLATGQLIAPEYALTLPKLLCAVPLAQPVTADVGLTMAETDEAEALLQAVVQHWTALRSTSPDALRGTFLARPGKLSLRPDGDWLLQVEPMSYDILLDQLPWGISMIQLPWMAQLLRVEWS</sequence>
<dbReference type="RefSeq" id="WP_191003184.1">
    <property type="nucleotide sequence ID" value="NZ_JACXAD010000001.1"/>
</dbReference>
<gene>
    <name evidence="2" type="ORF">IC235_00445</name>
</gene>
<feature type="compositionally biased region" description="Low complexity" evidence="1">
    <location>
        <begin position="278"/>
        <end position="296"/>
    </location>
</feature>
<evidence type="ECO:0000313" key="2">
    <source>
        <dbReference type="EMBL" id="MBD2766356.1"/>
    </source>
</evidence>
<dbReference type="Pfam" id="PF19268">
    <property type="entry name" value="CIS_TMP"/>
    <property type="match status" value="1"/>
</dbReference>
<feature type="region of interest" description="Disordered" evidence="1">
    <location>
        <begin position="278"/>
        <end position="305"/>
    </location>
</feature>
<comment type="caution">
    <text evidence="2">The sequence shown here is derived from an EMBL/GenBank/DDBJ whole genome shotgun (WGS) entry which is preliminary data.</text>
</comment>
<dbReference type="EMBL" id="JACXAD010000001">
    <property type="protein sequence ID" value="MBD2766356.1"/>
    <property type="molecule type" value="Genomic_DNA"/>
</dbReference>
<dbReference type="AlphaFoldDB" id="A0A927B926"/>
<name>A0A927B926_9BACT</name>
<protein>
    <submittedName>
        <fullName evidence="2">Uncharacterized protein</fullName>
    </submittedName>
</protein>
<keyword evidence="3" id="KW-1185">Reference proteome</keyword>
<dbReference type="Proteomes" id="UP000612233">
    <property type="component" value="Unassembled WGS sequence"/>
</dbReference>
<evidence type="ECO:0000313" key="3">
    <source>
        <dbReference type="Proteomes" id="UP000612233"/>
    </source>
</evidence>
<evidence type="ECO:0000256" key="1">
    <source>
        <dbReference type="SAM" id="MobiDB-lite"/>
    </source>
</evidence>
<accession>A0A927B926</accession>
<reference evidence="2" key="1">
    <citation type="submission" date="2020-09" db="EMBL/GenBank/DDBJ databases">
        <authorList>
            <person name="Kim M.K."/>
        </authorList>
    </citation>
    <scope>NUCLEOTIDE SEQUENCE</scope>
    <source>
        <strain evidence="2">BT664</strain>
    </source>
</reference>
<dbReference type="InterPro" id="IPR045538">
    <property type="entry name" value="CIS_TMP"/>
</dbReference>
<organism evidence="2 3">
    <name type="scientific">Hymenobacter montanus</name>
    <dbReference type="NCBI Taxonomy" id="2771359"/>
    <lineage>
        <taxon>Bacteria</taxon>
        <taxon>Pseudomonadati</taxon>
        <taxon>Bacteroidota</taxon>
        <taxon>Cytophagia</taxon>
        <taxon>Cytophagales</taxon>
        <taxon>Hymenobacteraceae</taxon>
        <taxon>Hymenobacter</taxon>
    </lineage>
</organism>